<dbReference type="Proteomes" id="UP000523000">
    <property type="component" value="Unassembled WGS sequence"/>
</dbReference>
<protein>
    <submittedName>
        <fullName evidence="1">Uncharacterized protein</fullName>
    </submittedName>
</protein>
<keyword evidence="2" id="KW-1185">Reference proteome</keyword>
<gene>
    <name evidence="1" type="ORF">E9229_000872</name>
</gene>
<sequence length="39" mass="4294">MAPLSWPPRSGRLVPAASAEIVEEHPQILRVALVRAMDE</sequence>
<comment type="caution">
    <text evidence="1">The sequence shown here is derived from an EMBL/GenBank/DDBJ whole genome shotgun (WGS) entry which is preliminary data.</text>
</comment>
<evidence type="ECO:0000313" key="2">
    <source>
        <dbReference type="Proteomes" id="UP000523000"/>
    </source>
</evidence>
<dbReference type="AlphaFoldDB" id="A0A839QRI6"/>
<dbReference type="EMBL" id="JACHVS010000001">
    <property type="protein sequence ID" value="MBB2994681.1"/>
    <property type="molecule type" value="Genomic_DNA"/>
</dbReference>
<name>A0A839QRI6_9MICC</name>
<organism evidence="1 2">
    <name type="scientific">Paeniglutamicibacter cryotolerans</name>
    <dbReference type="NCBI Taxonomy" id="670079"/>
    <lineage>
        <taxon>Bacteria</taxon>
        <taxon>Bacillati</taxon>
        <taxon>Actinomycetota</taxon>
        <taxon>Actinomycetes</taxon>
        <taxon>Micrococcales</taxon>
        <taxon>Micrococcaceae</taxon>
        <taxon>Paeniglutamicibacter</taxon>
    </lineage>
</organism>
<reference evidence="1 2" key="1">
    <citation type="submission" date="2020-08" db="EMBL/GenBank/DDBJ databases">
        <title>Sequencing the genomes of 1000 actinobacteria strains.</title>
        <authorList>
            <person name="Klenk H.-P."/>
        </authorList>
    </citation>
    <scope>NUCLEOTIDE SEQUENCE [LARGE SCALE GENOMIC DNA]</scope>
    <source>
        <strain evidence="1 2">DSM 22826</strain>
    </source>
</reference>
<accession>A0A839QRI6</accession>
<evidence type="ECO:0000313" key="1">
    <source>
        <dbReference type="EMBL" id="MBB2994681.1"/>
    </source>
</evidence>
<proteinExistence type="predicted"/>